<dbReference type="Proteomes" id="UP000242752">
    <property type="component" value="Unassembled WGS sequence"/>
</dbReference>
<dbReference type="AlphaFoldDB" id="A0A2K3YKM5"/>
<dbReference type="OrthoDB" id="9812611at2"/>
<dbReference type="Pfam" id="PF09669">
    <property type="entry name" value="Phage_pRha"/>
    <property type="match status" value="1"/>
</dbReference>
<dbReference type="NCBIfam" id="TIGR02681">
    <property type="entry name" value="phage_pRha"/>
    <property type="match status" value="1"/>
</dbReference>
<organism evidence="2 3">
    <name type="scientific">Staphylococcus rostri</name>
    <dbReference type="NCBI Taxonomy" id="522262"/>
    <lineage>
        <taxon>Bacteria</taxon>
        <taxon>Bacillati</taxon>
        <taxon>Bacillota</taxon>
        <taxon>Bacilli</taxon>
        <taxon>Bacillales</taxon>
        <taxon>Staphylococcaceae</taxon>
        <taxon>Staphylococcus</taxon>
    </lineage>
</organism>
<feature type="domain" description="Antirepressor protein C-terminal" evidence="1">
    <location>
        <begin position="143"/>
        <end position="246"/>
    </location>
</feature>
<protein>
    <submittedName>
        <fullName evidence="2">Rha family transcriptional regulator</fullName>
    </submittedName>
</protein>
<dbReference type="EMBL" id="PPRF01000059">
    <property type="protein sequence ID" value="PNZ26159.1"/>
    <property type="molecule type" value="Genomic_DNA"/>
</dbReference>
<dbReference type="Pfam" id="PF03374">
    <property type="entry name" value="ANT"/>
    <property type="match status" value="1"/>
</dbReference>
<name>A0A2K3YKM5_9STAP</name>
<evidence type="ECO:0000313" key="3">
    <source>
        <dbReference type="Proteomes" id="UP000242752"/>
    </source>
</evidence>
<gene>
    <name evidence="2" type="ORF">CD122_08695</name>
</gene>
<dbReference type="GO" id="GO:0003677">
    <property type="term" value="F:DNA binding"/>
    <property type="evidence" value="ECO:0007669"/>
    <property type="project" value="InterPro"/>
</dbReference>
<dbReference type="InterPro" id="IPR014054">
    <property type="entry name" value="Phage_regulatory_Rha"/>
</dbReference>
<dbReference type="RefSeq" id="WP_103358596.1">
    <property type="nucleotide sequence ID" value="NZ_PPRF01000059.1"/>
</dbReference>
<comment type="caution">
    <text evidence="2">The sequence shown here is derived from an EMBL/GenBank/DDBJ whole genome shotgun (WGS) entry which is preliminary data.</text>
</comment>
<dbReference type="InterPro" id="IPR005039">
    <property type="entry name" value="Ant_C"/>
</dbReference>
<keyword evidence="3" id="KW-1185">Reference proteome</keyword>
<proteinExistence type="predicted"/>
<evidence type="ECO:0000313" key="2">
    <source>
        <dbReference type="EMBL" id="PNZ26159.1"/>
    </source>
</evidence>
<evidence type="ECO:0000259" key="1">
    <source>
        <dbReference type="Pfam" id="PF03374"/>
    </source>
</evidence>
<accession>A0A2K3YKM5</accession>
<sequence>MQVLQEIQIQNNEGLGAVVSSRVVANELGRRHADVIEALETMILENGNIRSLIIPSTYKVKGQRRSYKEYLLTKDGFTLYMFNIQGHNEFKIAYINKFNEMEKRLAQPIASYMIDDPVKRAELWIEEQKEKQALQLENNMQKQKIAEYEPKASYLDTILNNKSLVTVGQIAKDYGMSAQALNKLLHDLKVQYKQSGQWLLYSNLHDKGYTHSSTTEIEHKDGSTSVRMNTKWTQKGRLFIYDLLKDNDILPMIEKQSI</sequence>
<reference evidence="2 3" key="1">
    <citation type="submission" date="2017-08" db="EMBL/GenBank/DDBJ databases">
        <title>Draft genome sequences of 64 type strains of genus Staph aureus.</title>
        <authorList>
            <person name="Cole K."/>
            <person name="Golubchik T."/>
            <person name="Russell J."/>
            <person name="Foster D."/>
            <person name="Llewelyn M."/>
            <person name="Wilson D."/>
            <person name="Crook D."/>
            <person name="Paul J."/>
        </authorList>
    </citation>
    <scope>NUCLEOTIDE SEQUENCE [LARGE SCALE GENOMIC DNA]</scope>
    <source>
        <strain evidence="2 3">DSM 21968</strain>
    </source>
</reference>